<gene>
    <name evidence="1" type="ORF">CTM88_06705</name>
</gene>
<dbReference type="Gene3D" id="1.10.10.10">
    <property type="entry name" value="Winged helix-like DNA-binding domain superfamily/Winged helix DNA-binding domain"/>
    <property type="match status" value="1"/>
</dbReference>
<dbReference type="InterPro" id="IPR036388">
    <property type="entry name" value="WH-like_DNA-bd_sf"/>
</dbReference>
<evidence type="ECO:0000313" key="2">
    <source>
        <dbReference type="Proteomes" id="UP000240254"/>
    </source>
</evidence>
<protein>
    <submittedName>
        <fullName evidence="1">Helix-turn-helix domain-containing protein</fullName>
    </submittedName>
</protein>
<dbReference type="Proteomes" id="UP000240254">
    <property type="component" value="Unassembled WGS sequence"/>
</dbReference>
<evidence type="ECO:0000313" key="1">
    <source>
        <dbReference type="EMBL" id="PSU29636.1"/>
    </source>
</evidence>
<sequence length="151" mass="17039">MNIKSQFELTKLITNTPPNLLGLTASEKLVLLYICHFMDAKFTCYPSVNKLVSICGLSKSTITRAIKTITKTGILIKTNRTTKQGNTSNLYQLNIATLNSKFDSDTITANTQKKHDSNQSNNKFLAENGKYYTCATDYHIEKINRYKNESN</sequence>
<accession>A0A2T3IMN8</accession>
<name>A0A2T3IMN8_9GAMM</name>
<organism evidence="1 2">
    <name type="scientific">Photobacterium aquimaris</name>
    <dbReference type="NCBI Taxonomy" id="512643"/>
    <lineage>
        <taxon>Bacteria</taxon>
        <taxon>Pseudomonadati</taxon>
        <taxon>Pseudomonadota</taxon>
        <taxon>Gammaproteobacteria</taxon>
        <taxon>Vibrionales</taxon>
        <taxon>Vibrionaceae</taxon>
        <taxon>Photobacterium</taxon>
    </lineage>
</organism>
<comment type="caution">
    <text evidence="1">The sequence shown here is derived from an EMBL/GenBank/DDBJ whole genome shotgun (WGS) entry which is preliminary data.</text>
</comment>
<reference evidence="1 2" key="1">
    <citation type="submission" date="2018-03" db="EMBL/GenBank/DDBJ databases">
        <title>Whole genome sequencing of Histamine producing bacteria.</title>
        <authorList>
            <person name="Butler K."/>
        </authorList>
    </citation>
    <scope>NUCLEOTIDE SEQUENCE [LARGE SCALE GENOMIC DNA]</scope>
    <source>
        <strain evidence="1 2">BS2</strain>
    </source>
</reference>
<dbReference type="SUPFAM" id="SSF46785">
    <property type="entry name" value="Winged helix' DNA-binding domain"/>
    <property type="match status" value="1"/>
</dbReference>
<dbReference type="AlphaFoldDB" id="A0A2T3IMN8"/>
<proteinExistence type="predicted"/>
<dbReference type="Pfam" id="PF13730">
    <property type="entry name" value="HTH_36"/>
    <property type="match status" value="1"/>
</dbReference>
<dbReference type="EMBL" id="PYMK01000006">
    <property type="protein sequence ID" value="PSU29636.1"/>
    <property type="molecule type" value="Genomic_DNA"/>
</dbReference>
<dbReference type="InterPro" id="IPR036390">
    <property type="entry name" value="WH_DNA-bd_sf"/>
</dbReference>
<dbReference type="RefSeq" id="WP_065177244.1">
    <property type="nucleotide sequence ID" value="NZ_LZFA01000065.1"/>
</dbReference>